<comment type="caution">
    <text evidence="1">The sequence shown here is derived from an EMBL/GenBank/DDBJ whole genome shotgun (WGS) entry which is preliminary data.</text>
</comment>
<sequence>MELLLLRSTCASACMCMCMSMSGLLDATISPYRPLGLAQVQAGSLWRLGGAPPDYWLARDAKQQGPRILVCPSQGVLTLQDATPTIFLHSDQQTGGSLAGILTATRRGRPAAINGGGREARRTRDPLQNRITPFCRNTGWSPILAVLFFGGR</sequence>
<keyword evidence="2" id="KW-1185">Reference proteome</keyword>
<reference evidence="1 2" key="1">
    <citation type="submission" date="2018-06" db="EMBL/GenBank/DDBJ databases">
        <title>Genome analysis of cellulolytic fungus Trichoderma lentiforme CFAM-422.</title>
        <authorList>
            <person name="Steindorff A.S."/>
            <person name="Formighieri E.F."/>
            <person name="Midorikawa G.E.O."/>
            <person name="Tamietti M.S."/>
            <person name="Ramos E.Z."/>
            <person name="Silva A.S."/>
            <person name="Bon E.P.S."/>
            <person name="Mendes T.D."/>
            <person name="Damaso M.C.T."/>
            <person name="Favaro L.C.L."/>
        </authorList>
    </citation>
    <scope>NUCLEOTIDE SEQUENCE [LARGE SCALE GENOMIC DNA]</scope>
    <source>
        <strain evidence="1 2">CFAM-422</strain>
    </source>
</reference>
<name>A0A9P4XR05_9HYPO</name>
<evidence type="ECO:0000313" key="1">
    <source>
        <dbReference type="EMBL" id="KAF3077120.1"/>
    </source>
</evidence>
<protein>
    <submittedName>
        <fullName evidence="1">Uncharacterized protein</fullName>
    </submittedName>
</protein>
<dbReference type="EMBL" id="QLNT01000001">
    <property type="protein sequence ID" value="KAF3077120.1"/>
    <property type="molecule type" value="Genomic_DNA"/>
</dbReference>
<dbReference type="Proteomes" id="UP000801864">
    <property type="component" value="Unassembled WGS sequence"/>
</dbReference>
<dbReference type="AlphaFoldDB" id="A0A9P4XR05"/>
<accession>A0A9P4XR05</accession>
<evidence type="ECO:0000313" key="2">
    <source>
        <dbReference type="Proteomes" id="UP000801864"/>
    </source>
</evidence>
<organism evidence="1 2">
    <name type="scientific">Trichoderma lentiforme</name>
    <dbReference type="NCBI Taxonomy" id="1567552"/>
    <lineage>
        <taxon>Eukaryota</taxon>
        <taxon>Fungi</taxon>
        <taxon>Dikarya</taxon>
        <taxon>Ascomycota</taxon>
        <taxon>Pezizomycotina</taxon>
        <taxon>Sordariomycetes</taxon>
        <taxon>Hypocreomycetidae</taxon>
        <taxon>Hypocreales</taxon>
        <taxon>Hypocreaceae</taxon>
        <taxon>Trichoderma</taxon>
    </lineage>
</organism>
<gene>
    <name evidence="1" type="ORF">CFAM422_000341</name>
</gene>
<proteinExistence type="predicted"/>